<evidence type="ECO:0000256" key="13">
    <source>
        <dbReference type="SAM" id="Phobius"/>
    </source>
</evidence>
<dbReference type="Proteomes" id="UP000239649">
    <property type="component" value="Unassembled WGS sequence"/>
</dbReference>
<feature type="compositionally biased region" description="Basic residues" evidence="12">
    <location>
        <begin position="80"/>
        <end position="90"/>
    </location>
</feature>
<feature type="compositionally biased region" description="Polar residues" evidence="12">
    <location>
        <begin position="946"/>
        <end position="963"/>
    </location>
</feature>
<feature type="transmembrane region" description="Helical" evidence="13">
    <location>
        <begin position="211"/>
        <end position="230"/>
    </location>
</feature>
<evidence type="ECO:0000256" key="1">
    <source>
        <dbReference type="ARBA" id="ARBA00004141"/>
    </source>
</evidence>
<evidence type="ECO:0000256" key="9">
    <source>
        <dbReference type="ARBA" id="ARBA00022989"/>
    </source>
</evidence>
<feature type="transmembrane region" description="Helical" evidence="13">
    <location>
        <begin position="179"/>
        <end position="199"/>
    </location>
</feature>
<keyword evidence="7 13" id="KW-0812">Transmembrane</keyword>
<comment type="subcellular location">
    <subcellularLocation>
        <location evidence="1">Membrane</location>
        <topology evidence="1">Multi-pass membrane protein</topology>
    </subcellularLocation>
    <subcellularLocation>
        <location evidence="2">Plastid</location>
        <location evidence="2">Chloroplast</location>
    </subcellularLocation>
</comment>
<feature type="transmembrane region" description="Helical" evidence="13">
    <location>
        <begin position="118"/>
        <end position="138"/>
    </location>
</feature>
<evidence type="ECO:0000256" key="3">
    <source>
        <dbReference type="ARBA" id="ARBA00006458"/>
    </source>
</evidence>
<dbReference type="STRING" id="554055.A0A2P6V2P1"/>
<feature type="region of interest" description="Disordered" evidence="12">
    <location>
        <begin position="915"/>
        <end position="983"/>
    </location>
</feature>
<evidence type="ECO:0000256" key="7">
    <source>
        <dbReference type="ARBA" id="ARBA00022692"/>
    </source>
</evidence>
<keyword evidence="4" id="KW-0150">Chloroplast</keyword>
<protein>
    <recommendedName>
        <fullName evidence="11">PSI-G</fullName>
    </recommendedName>
</protein>
<feature type="compositionally biased region" description="Low complexity" evidence="12">
    <location>
        <begin position="1"/>
        <end position="16"/>
    </location>
</feature>
<dbReference type="InterPro" id="IPR023618">
    <property type="entry name" value="PSI_PsaG/PsaK_dom"/>
</dbReference>
<dbReference type="GO" id="GO:0009522">
    <property type="term" value="C:photosystem I"/>
    <property type="evidence" value="ECO:0007669"/>
    <property type="project" value="UniProtKB-KW"/>
</dbReference>
<evidence type="ECO:0000256" key="8">
    <source>
        <dbReference type="ARBA" id="ARBA00022836"/>
    </source>
</evidence>
<feature type="transmembrane region" description="Helical" evidence="13">
    <location>
        <begin position="677"/>
        <end position="696"/>
    </location>
</feature>
<feature type="compositionally biased region" description="Polar residues" evidence="12">
    <location>
        <begin position="878"/>
        <end position="894"/>
    </location>
</feature>
<feature type="transmembrane region" description="Helical" evidence="13">
    <location>
        <begin position="267"/>
        <end position="288"/>
    </location>
</feature>
<dbReference type="Pfam" id="PF11744">
    <property type="entry name" value="ALMT"/>
    <property type="match status" value="1"/>
</dbReference>
<evidence type="ECO:0000256" key="10">
    <source>
        <dbReference type="ARBA" id="ARBA00023136"/>
    </source>
</evidence>
<keyword evidence="8" id="KW-0603">Photosystem I</keyword>
<dbReference type="GO" id="GO:0015743">
    <property type="term" value="P:malate transport"/>
    <property type="evidence" value="ECO:0007669"/>
    <property type="project" value="InterPro"/>
</dbReference>
<keyword evidence="9 13" id="KW-1133">Transmembrane helix</keyword>
<dbReference type="GO" id="GO:0015979">
    <property type="term" value="P:photosynthesis"/>
    <property type="evidence" value="ECO:0007669"/>
    <property type="project" value="UniProtKB-KW"/>
</dbReference>
<dbReference type="Pfam" id="PF01241">
    <property type="entry name" value="PSI_PSAK"/>
    <property type="match status" value="1"/>
</dbReference>
<evidence type="ECO:0000256" key="6">
    <source>
        <dbReference type="ARBA" id="ARBA00022640"/>
    </source>
</evidence>
<dbReference type="InterPro" id="IPR020966">
    <property type="entry name" value="ALMT"/>
</dbReference>
<keyword evidence="5" id="KW-0602">Photosynthesis</keyword>
<evidence type="ECO:0000256" key="12">
    <source>
        <dbReference type="SAM" id="MobiDB-lite"/>
    </source>
</evidence>
<feature type="transmembrane region" description="Helical" evidence="13">
    <location>
        <begin position="1236"/>
        <end position="1256"/>
    </location>
</feature>
<reference evidence="14 15" key="1">
    <citation type="journal article" date="2018" name="Plant J.">
        <title>Genome sequences of Chlorella sorokiniana UTEX 1602 and Micractinium conductrix SAG 241.80: implications to maltose excretion by a green alga.</title>
        <authorList>
            <person name="Arriola M.B."/>
            <person name="Velmurugan N."/>
            <person name="Zhang Y."/>
            <person name="Plunkett M.H."/>
            <person name="Hondzo H."/>
            <person name="Barney B.M."/>
        </authorList>
    </citation>
    <scope>NUCLEOTIDE SEQUENCE [LARGE SCALE GENOMIC DNA]</scope>
    <source>
        <strain evidence="14 15">SAG 241.80</strain>
    </source>
</reference>
<evidence type="ECO:0000313" key="14">
    <source>
        <dbReference type="EMBL" id="PSC68341.1"/>
    </source>
</evidence>
<dbReference type="Gene3D" id="1.10.286.40">
    <property type="entry name" value="Chlorophyll a-b binding protein like"/>
    <property type="match status" value="1"/>
</dbReference>
<feature type="region of interest" description="Disordered" evidence="12">
    <location>
        <begin position="820"/>
        <end position="894"/>
    </location>
</feature>
<comment type="similarity">
    <text evidence="3">Belongs to the PsaG/PsaK family.</text>
</comment>
<feature type="transmembrane region" description="Helical" evidence="13">
    <location>
        <begin position="734"/>
        <end position="751"/>
    </location>
</feature>
<comment type="caution">
    <text evidence="14">The sequence shown here is derived from an EMBL/GenBank/DDBJ whole genome shotgun (WGS) entry which is preliminary data.</text>
</comment>
<evidence type="ECO:0000313" key="15">
    <source>
        <dbReference type="Proteomes" id="UP000239649"/>
    </source>
</evidence>
<organism evidence="14 15">
    <name type="scientific">Micractinium conductrix</name>
    <dbReference type="NCBI Taxonomy" id="554055"/>
    <lineage>
        <taxon>Eukaryota</taxon>
        <taxon>Viridiplantae</taxon>
        <taxon>Chlorophyta</taxon>
        <taxon>core chlorophytes</taxon>
        <taxon>Trebouxiophyceae</taxon>
        <taxon>Chlorellales</taxon>
        <taxon>Chlorellaceae</taxon>
        <taxon>Chlorella clade</taxon>
        <taxon>Micractinium</taxon>
    </lineage>
</organism>
<evidence type="ECO:0000256" key="2">
    <source>
        <dbReference type="ARBA" id="ARBA00004229"/>
    </source>
</evidence>
<feature type="transmembrane region" description="Helical" evidence="13">
    <location>
        <begin position="620"/>
        <end position="639"/>
    </location>
</feature>
<name>A0A2P6V2P1_9CHLO</name>
<gene>
    <name evidence="14" type="ORF">C2E20_8024</name>
</gene>
<dbReference type="PANTHER" id="PTHR34195">
    <property type="entry name" value="PHOTOSYSTEM I REACTION CENTER SUBUNIT V, CHLOROPLASTIC-RELATED"/>
    <property type="match status" value="1"/>
</dbReference>
<dbReference type="EMBL" id="LHPF02000038">
    <property type="protein sequence ID" value="PSC68341.1"/>
    <property type="molecule type" value="Genomic_DNA"/>
</dbReference>
<keyword evidence="10 13" id="KW-0472">Membrane</keyword>
<evidence type="ECO:0000256" key="4">
    <source>
        <dbReference type="ARBA" id="ARBA00022528"/>
    </source>
</evidence>
<accession>A0A2P6V2P1</accession>
<evidence type="ECO:0000256" key="5">
    <source>
        <dbReference type="ARBA" id="ARBA00022531"/>
    </source>
</evidence>
<feature type="transmembrane region" description="Helical" evidence="13">
    <location>
        <begin position="237"/>
        <end position="255"/>
    </location>
</feature>
<keyword evidence="15" id="KW-1185">Reference proteome</keyword>
<dbReference type="PANTHER" id="PTHR34195:SF1">
    <property type="entry name" value="PHOTOSYSTEM I REACTION CENTER SUBUNIT V, CHLOROPLASTIC"/>
    <property type="match status" value="1"/>
</dbReference>
<proteinExistence type="inferred from homology"/>
<feature type="region of interest" description="Disordered" evidence="12">
    <location>
        <begin position="1"/>
        <end position="95"/>
    </location>
</feature>
<feature type="transmembrane region" description="Helical" evidence="13">
    <location>
        <begin position="763"/>
        <end position="785"/>
    </location>
</feature>
<dbReference type="OrthoDB" id="511689at2759"/>
<feature type="compositionally biased region" description="Low complexity" evidence="12">
    <location>
        <begin position="823"/>
        <end position="849"/>
    </location>
</feature>
<dbReference type="InterPro" id="IPR016370">
    <property type="entry name" value="PSI_PsaG/PsaK_pln"/>
</dbReference>
<keyword evidence="6" id="KW-0934">Plastid</keyword>
<feature type="transmembrane region" description="Helical" evidence="13">
    <location>
        <begin position="150"/>
        <end position="167"/>
    </location>
</feature>
<dbReference type="InterPro" id="IPR000549">
    <property type="entry name" value="PSI_PsaG/PsaK"/>
</dbReference>
<dbReference type="GO" id="GO:0009507">
    <property type="term" value="C:chloroplast"/>
    <property type="evidence" value="ECO:0007669"/>
    <property type="project" value="UniProtKB-SubCell"/>
</dbReference>
<sequence length="1329" mass="141414">MAVAPAASSPGVASPATLLAQHDAGSDAPPGEQAGDAKQHEQLQLQQRRPKQEALPDALLPEGQADADEQPAAPQQHDQQRRHPHRATKANHREPLPARALAAWRAWGLRDSPHFRRAVQCSVGTLLLMLIFSPPAVWQALTVSPASANPQIIFVIFYMVLLVSLSTGDAPVRVAAHELVGSLGGGVVGLAVVYLAYAINGGSYHDSWAKALTIVLLSAGLQFWCTVMRFRRLQHTLAWQFASLTFALTTAGSYHAREDMWKFTCFWWAYSAIGGAVAFLCATFVLPITAGSIVRRQLAGGLGATAEVLNRALDLMTGEVAPDSGLLAAASGETAERIGLDSGLWPQLQPLYAAVERAGQAIQNSHRLVGLSRWQLDVYRRQRHLPAYEFHLMVTMARTLLNAVMMLVYPVQGGTMHVLLVARQRAPLLALGAAMAECCAALGSTLVHNAPVAAALEKLTALESSYAALAKAASFKGSTLTQDRMALDMVLSLLFTACTRVRRLFVLLPEALGKDQPGAVGPVLDHFLPETQGEAPEWDFARLTQIPLQRGDSNPLDMLRASLLAAQPRRTPSSAALNMLAAPELKTASKRALVEKKGAAWARRAAQLLLEATGVQGQHLAVGLQLVAAYTPVLIMLVIPSVNEAFNHSLPWSLFVVTSVIEPNTGAAIFKGLQRFAGTLLAGGLGVGAQYTVFLLNGLNYQMDVGKAAAMTVALSLLAGALAAAGVAYARFSYAFIIATVILALTALPGFQESSPAPLVALWRVVATALGVGVEVLAVSLVMPVTAKQLFRAAMVSTLDQMAGVARAAFAGYLPQLEPPAGSSAAQRSRRQLASAQQHKGQEQQQEQQQEQREQEQQPAPLPRQRANGSVPPPSPFVQPTSVQPASFEQQVQQHGHIAIEMTAGHSTQLRALRTRSPLDGPSLRQRTGSGGRPGPLQLPPVGLSDSDTAQPRDSIGSGQAVTPTAPGSAVYSPRSPRSDDSSVSRLSVYASYASRAHTFRVIGSLYARLLPDAMSTSAGIVQMLQLNMALKYEIYPFARFAHRFPFESGFRAQRLCRHMLNVVAGAIIVLDSHSQPEVHGLRLLAPFAERLEGAIEQLAACLEALAALVREQETPDSAVATVLSLEEHCQRLFLLVLAADPPPGLTEADLIHGLALLATLFNAAYVSRLLALALIRSFAPALPDDSLAAAKMVCTAAVRAAPASGFATKVQRQQAVRPAGLRTRTVTKALSDVNLVVGGSTIAALALGRFVFLPFHRASLAKAGMPTQNGQTHAAAGDSRAEEASFVLKTNDPAGFTLVDVMAWGALGHAAAFYLLATSSLSKAPIPF</sequence>
<evidence type="ECO:0000256" key="11">
    <source>
        <dbReference type="ARBA" id="ARBA00033434"/>
    </source>
</evidence>
<feature type="transmembrane region" description="Helical" evidence="13">
    <location>
        <begin position="708"/>
        <end position="727"/>
    </location>
</feature>